<dbReference type="EMBL" id="GBRH01182984">
    <property type="protein sequence ID" value="JAE14912.1"/>
    <property type="molecule type" value="Transcribed_RNA"/>
</dbReference>
<protein>
    <submittedName>
        <fullName evidence="1">Uncharacterized protein</fullName>
    </submittedName>
</protein>
<reference evidence="1" key="1">
    <citation type="submission" date="2014-09" db="EMBL/GenBank/DDBJ databases">
        <authorList>
            <person name="Magalhaes I.L.F."/>
            <person name="Oliveira U."/>
            <person name="Santos F.R."/>
            <person name="Vidigal T.H.D.A."/>
            <person name="Brescovit A.D."/>
            <person name="Santos A.J."/>
        </authorList>
    </citation>
    <scope>NUCLEOTIDE SEQUENCE</scope>
    <source>
        <tissue evidence="1">Shoot tissue taken approximately 20 cm above the soil surface</tissue>
    </source>
</reference>
<reference evidence="1" key="2">
    <citation type="journal article" date="2015" name="Data Brief">
        <title>Shoot transcriptome of the giant reed, Arundo donax.</title>
        <authorList>
            <person name="Barrero R.A."/>
            <person name="Guerrero F.D."/>
            <person name="Moolhuijzen P."/>
            <person name="Goolsby J.A."/>
            <person name="Tidwell J."/>
            <person name="Bellgard S.E."/>
            <person name="Bellgard M.I."/>
        </authorList>
    </citation>
    <scope>NUCLEOTIDE SEQUENCE</scope>
    <source>
        <tissue evidence="1">Shoot tissue taken approximately 20 cm above the soil surface</tissue>
    </source>
</reference>
<dbReference type="AlphaFoldDB" id="A0A0A9FRK1"/>
<accession>A0A0A9FRK1</accession>
<proteinExistence type="predicted"/>
<evidence type="ECO:0000313" key="1">
    <source>
        <dbReference type="EMBL" id="JAE14912.1"/>
    </source>
</evidence>
<name>A0A0A9FRK1_ARUDO</name>
<sequence length="87" mass="9835">MSGMEWFHPSFRNGMIPSSWFEERSDPIFCLVGGICVGQNGSILCLVGGIGMRTCLWSPLSIAWCGYHQFTYIHTTPCTHNKTRYSQ</sequence>
<organism evidence="1">
    <name type="scientific">Arundo donax</name>
    <name type="common">Giant reed</name>
    <name type="synonym">Donax arundinaceus</name>
    <dbReference type="NCBI Taxonomy" id="35708"/>
    <lineage>
        <taxon>Eukaryota</taxon>
        <taxon>Viridiplantae</taxon>
        <taxon>Streptophyta</taxon>
        <taxon>Embryophyta</taxon>
        <taxon>Tracheophyta</taxon>
        <taxon>Spermatophyta</taxon>
        <taxon>Magnoliopsida</taxon>
        <taxon>Liliopsida</taxon>
        <taxon>Poales</taxon>
        <taxon>Poaceae</taxon>
        <taxon>PACMAD clade</taxon>
        <taxon>Arundinoideae</taxon>
        <taxon>Arundineae</taxon>
        <taxon>Arundo</taxon>
    </lineage>
</organism>